<dbReference type="PROSITE" id="PS50088">
    <property type="entry name" value="ANK_REPEAT"/>
    <property type="match status" value="4"/>
</dbReference>
<keyword evidence="1" id="KW-0040">ANK repeat</keyword>
<evidence type="ECO:0000256" key="1">
    <source>
        <dbReference type="PROSITE-ProRule" id="PRU00023"/>
    </source>
</evidence>
<dbReference type="PANTHER" id="PTHR24133">
    <property type="entry name" value="ANKYRIN DOMAIN-CONTAINING"/>
    <property type="match status" value="1"/>
</dbReference>
<dbReference type="Pfam" id="PF12796">
    <property type="entry name" value="Ank_2"/>
    <property type="match status" value="2"/>
</dbReference>
<reference evidence="3 4" key="1">
    <citation type="submission" date="2020-02" db="EMBL/GenBank/DDBJ databases">
        <authorList>
            <person name="Ferguson B K."/>
        </authorList>
    </citation>
    <scope>NUCLEOTIDE SEQUENCE [LARGE SCALE GENOMIC DNA]</scope>
</reference>
<accession>A0A6H5I6W1</accession>
<proteinExistence type="predicted"/>
<dbReference type="SMART" id="SM00248">
    <property type="entry name" value="ANK"/>
    <property type="match status" value="10"/>
</dbReference>
<dbReference type="Proteomes" id="UP000479190">
    <property type="component" value="Unassembled WGS sequence"/>
</dbReference>
<dbReference type="EMBL" id="CADCXV010000671">
    <property type="protein sequence ID" value="CAB0032200.1"/>
    <property type="molecule type" value="Genomic_DNA"/>
</dbReference>
<dbReference type="SUPFAM" id="SSF48403">
    <property type="entry name" value="Ankyrin repeat"/>
    <property type="match status" value="2"/>
</dbReference>
<feature type="repeat" description="ANK" evidence="1">
    <location>
        <begin position="802"/>
        <end position="834"/>
    </location>
</feature>
<name>A0A6H5I6W1_9HYME</name>
<gene>
    <name evidence="3" type="ORF">TBRA_LOCUS4144</name>
</gene>
<dbReference type="InterPro" id="IPR002110">
    <property type="entry name" value="Ankyrin_rpt"/>
</dbReference>
<dbReference type="Gene3D" id="1.25.40.20">
    <property type="entry name" value="Ankyrin repeat-containing domain"/>
    <property type="match status" value="3"/>
</dbReference>
<evidence type="ECO:0000313" key="3">
    <source>
        <dbReference type="EMBL" id="CAB0032200.1"/>
    </source>
</evidence>
<dbReference type="Pfam" id="PF00023">
    <property type="entry name" value="Ank"/>
    <property type="match status" value="1"/>
</dbReference>
<dbReference type="Pfam" id="PF13637">
    <property type="entry name" value="Ank_4"/>
    <property type="match status" value="1"/>
</dbReference>
<organism evidence="3 4">
    <name type="scientific">Trichogramma brassicae</name>
    <dbReference type="NCBI Taxonomy" id="86971"/>
    <lineage>
        <taxon>Eukaryota</taxon>
        <taxon>Metazoa</taxon>
        <taxon>Ecdysozoa</taxon>
        <taxon>Arthropoda</taxon>
        <taxon>Hexapoda</taxon>
        <taxon>Insecta</taxon>
        <taxon>Pterygota</taxon>
        <taxon>Neoptera</taxon>
        <taxon>Endopterygota</taxon>
        <taxon>Hymenoptera</taxon>
        <taxon>Apocrita</taxon>
        <taxon>Proctotrupomorpha</taxon>
        <taxon>Chalcidoidea</taxon>
        <taxon>Trichogrammatidae</taxon>
        <taxon>Trichogramma</taxon>
    </lineage>
</organism>
<dbReference type="OrthoDB" id="10522826at2759"/>
<feature type="region of interest" description="Disordered" evidence="2">
    <location>
        <begin position="1"/>
        <end position="23"/>
    </location>
</feature>
<evidence type="ECO:0000256" key="2">
    <source>
        <dbReference type="SAM" id="MobiDB-lite"/>
    </source>
</evidence>
<keyword evidence="4" id="KW-1185">Reference proteome</keyword>
<evidence type="ECO:0008006" key="5">
    <source>
        <dbReference type="Google" id="ProtNLM"/>
    </source>
</evidence>
<feature type="repeat" description="ANK" evidence="1">
    <location>
        <begin position="159"/>
        <end position="191"/>
    </location>
</feature>
<evidence type="ECO:0000313" key="4">
    <source>
        <dbReference type="Proteomes" id="UP000479190"/>
    </source>
</evidence>
<dbReference type="PROSITE" id="PS50297">
    <property type="entry name" value="ANK_REP_REGION"/>
    <property type="match status" value="4"/>
</dbReference>
<feature type="non-terminal residue" evidence="3">
    <location>
        <position position="1"/>
    </location>
</feature>
<feature type="repeat" description="ANK" evidence="1">
    <location>
        <begin position="85"/>
        <end position="118"/>
    </location>
</feature>
<protein>
    <recommendedName>
        <fullName evidence="5">ANK_REP_REGION domain-containing protein</fullName>
    </recommendedName>
</protein>
<feature type="repeat" description="ANK" evidence="1">
    <location>
        <begin position="232"/>
        <end position="259"/>
    </location>
</feature>
<sequence>TGYKDETDIDGEPSSLRTTPVHRAARRDHDHIVRELFKVYDGFDVNYVDESGYTHFHAACMSSCIVAVEKFLELGQDPNLLVPETRDSPLHLALNHDYKLKIVALLLRKGADPNTANSEGKTPLHILRDGHCGNDLEHIFFKIIDEKHGTLRVDARDKLGNTPLHLALRNDNTSTAESLLRRGADPNLADADGTTALHLICQRDRDGRLLQLFFKICDERQQLVKIDARDKLGRTPLQWAVANLRPDAVDALLDRGADLAEFVFPDASYFGEERGPKHHMWGDFELNLASGAMIVVERLEKRGYELRRNDALTIMEMFSKCSLFHKFEGLEERWYDEQRFKSEAKETTIVPSLSLYDLIQLQPDEAAKLLAYEDYFRFASSGLIVIISSRKYRKVCANNLCEKLLREFYRRWALEFFLEKTRYLMNEDLHRISMCSGDPIKRSRETTSSADLGVIMYTYRSTHTEHIISLFTGLIYISKNLRLHSRSRIIARVSLILIYKAILKQTSSKLGQFEFGDLPAVLGSLSDLELNSMLITACEQQHELVVGFFQMCRIKIRGLPKICRTAIHVAAKFHMVETFYRLCDIYGTRVNHRELWGNFTHLQAACKIGHAGLVKSLLATGPEKYQEDLNLVLPTVTGPRCRPDPRVLDLLLSHGARADLADGSGATLLARLCRQYATNLNVALDDKVDDHLEIIRTLVRHKADVNAIDRDGLSPAQQLYRYGIMAPELQLGALRILLEAGARARHRDNRADSVLHYALRRHHLRRLHGPVFDPPRHSWNVQQVLRLLVREHGAEVDALSEEGQTPLSLAVSFCDLDAVETLLELGADPRTVSFEGNFLEPINEFLRNLELTQNLLAIIELLKAKGFVMQEKHEARVLKFLLGFDTTRSYFDAAYVIALASNATTIKNHCTIAKEDSSSVLSAISNHLRIVQLGNMYISERVKNCLLDMSLGVNNEDNSNVVEEEETTKTTSSKLKSKNRLCGQIHATPTILKELDRARRTMIMGSVSLLDFCTCPPDKAYELLEDSRWEKWLANAGAFSSYFRCIGPTIKGYITRALARKYLDGLKPEVAAMALAEDREKPRGSGSFSNGNSRAPRAQWSRRSATCLEYPKFSILFKWIQPRHHNGLKIFRQVFRHLFYIFFSKAVLKPSRRPALLQTIRSPRARTKTIATHSIHSISHRYCALCSARGASRASREEIVAAAVRWHCVGNDTQQRQHRDNNKRMCACVCACIDTADRIVQTLGFHCAICFEGTTRATIHTEKEKWNLAPYITPTSLVHVLRRTALRLTFASVVATYGERSSAARCQLLLYIRHFFLTYLYTWREKTARVATPKVLGRSARIIAPRGVYAQCTSLNKSKNCIHDAASFFTVSARNDVSARGCNVHYCIELCGSLSRPRERAHSDESEERDIWTRINFSVNIFNTVYIVYRQGIGTAAAAAQQQPCRSLRLTSRAALSCALPAYILIRRTSITHHRRRGEKRESGSSQPAAVWWRPLCSSSSSSNPRCRTRKQHEDNPKRCVSLLYDKKREGQISILQITRFNFSQRAHVLYSCARSRISNRCRVYIVYVCVSGVTDREQQIVSCAFCIHIIYIYDISTERKGGCPRRETALAHTAPHGYSVTDTARAAASSHADPSRLRALRKTSHDHRDDDRRALCTRPPRDYYKTTIREEMQEYERVLQQQQHTRGEFAIARRVPRYNAGVRYTFYKPINVTIYNATRRLSLRSPCTICDDVIPFPAWDHAAPKWIQVRRNPWKWSQTTKNMFVIFVRRNRNPSCGAKRTPIGTEGLIENIKHRSKEDRGGFARARLLGTARGETNQWCTARRSRR</sequence>
<dbReference type="InterPro" id="IPR036770">
    <property type="entry name" value="Ankyrin_rpt-contain_sf"/>
</dbReference>
<dbReference type="InterPro" id="IPR052391">
    <property type="entry name" value="E3_Ligase-Neurotoxin"/>
</dbReference>
<dbReference type="PANTHER" id="PTHR24133:SF40">
    <property type="entry name" value="ANKYRIN REPEAT DOMAIN 44"/>
    <property type="match status" value="1"/>
</dbReference>